<name>A0A8H7VER3_9FUNG</name>
<organism evidence="1 2">
    <name type="scientific">Circinella minor</name>
    <dbReference type="NCBI Taxonomy" id="1195481"/>
    <lineage>
        <taxon>Eukaryota</taxon>
        <taxon>Fungi</taxon>
        <taxon>Fungi incertae sedis</taxon>
        <taxon>Mucoromycota</taxon>
        <taxon>Mucoromycotina</taxon>
        <taxon>Mucoromycetes</taxon>
        <taxon>Mucorales</taxon>
        <taxon>Lichtheimiaceae</taxon>
        <taxon>Circinella</taxon>
    </lineage>
</organism>
<sequence length="404" mass="47494">MDELETVLKDGDANSLDEYPDIELWVWEVMRLEDFDHLNIDRYIRQYWHNQFDDDRVLGAMLESEFKVGKNLFKDGTRFVFTPGSNQERFGGMSQLDEEMEVVESAETMEGVEEEDILDERPLCLVKLFGNLKMTYYSTSERKKKGLLYGPRGGPNTQQTSFDDSFDKHKRQRYVVNYMVNVSRTWKPQTHWKIGTINITEKFQQFRSRSIFLSDAKQNLSDKRVLSLSNIFVITPYQLTSCLHRFEPNVYKAIVKNIKRKEFWPDLPFPVRTWCGMIDQMISRNDSLPVRKLYALQTVLALIKQQLAISSTFWRVRSNDVKKTSISQVQSDFVKLGKEMKEMLDALLDYGVKSPLVTGILIKGKNMTTYTMRLTEQGCYILYEHGECSRFWNLHKMFTEFQYS</sequence>
<dbReference type="AlphaFoldDB" id="A0A8H7VER3"/>
<keyword evidence="2" id="KW-1185">Reference proteome</keyword>
<comment type="caution">
    <text evidence="1">The sequence shown here is derived from an EMBL/GenBank/DDBJ whole genome shotgun (WGS) entry which is preliminary data.</text>
</comment>
<evidence type="ECO:0000313" key="2">
    <source>
        <dbReference type="Proteomes" id="UP000646827"/>
    </source>
</evidence>
<protein>
    <submittedName>
        <fullName evidence="1">Uncharacterized protein</fullName>
    </submittedName>
</protein>
<reference evidence="1 2" key="1">
    <citation type="submission" date="2020-12" db="EMBL/GenBank/DDBJ databases">
        <title>Metabolic potential, ecology and presence of endohyphal bacteria is reflected in genomic diversity of Mucoromycotina.</title>
        <authorList>
            <person name="Muszewska A."/>
            <person name="Okrasinska A."/>
            <person name="Steczkiewicz K."/>
            <person name="Drgas O."/>
            <person name="Orlowska M."/>
            <person name="Perlinska-Lenart U."/>
            <person name="Aleksandrzak-Piekarczyk T."/>
            <person name="Szatraj K."/>
            <person name="Zielenkiewicz U."/>
            <person name="Pilsyk S."/>
            <person name="Malc E."/>
            <person name="Mieczkowski P."/>
            <person name="Kruszewska J.S."/>
            <person name="Biernat P."/>
            <person name="Pawlowska J."/>
        </authorList>
    </citation>
    <scope>NUCLEOTIDE SEQUENCE [LARGE SCALE GENOMIC DNA]</scope>
    <source>
        <strain evidence="1 2">CBS 142.35</strain>
    </source>
</reference>
<gene>
    <name evidence="1" type="ORF">INT45_004011</name>
</gene>
<dbReference type="EMBL" id="JAEPRB010000144">
    <property type="protein sequence ID" value="KAG2220326.1"/>
    <property type="molecule type" value="Genomic_DNA"/>
</dbReference>
<accession>A0A8H7VER3</accession>
<proteinExistence type="predicted"/>
<evidence type="ECO:0000313" key="1">
    <source>
        <dbReference type="EMBL" id="KAG2220326.1"/>
    </source>
</evidence>
<dbReference type="Proteomes" id="UP000646827">
    <property type="component" value="Unassembled WGS sequence"/>
</dbReference>
<dbReference type="OrthoDB" id="2289310at2759"/>